<gene>
    <name evidence="1" type="ORF">PFL603g_00248</name>
</gene>
<proteinExistence type="predicted"/>
<reference evidence="1 2" key="1">
    <citation type="submission" date="2015-05" db="EMBL/GenBank/DDBJ databases">
        <title>A genomic and transcriptomic approach to investigate the blue pigment phenotype in Pseudomonas fluorescens.</title>
        <authorList>
            <person name="Andreani N.A."/>
            <person name="Cardazzo B."/>
        </authorList>
    </citation>
    <scope>NUCLEOTIDE SEQUENCE [LARGE SCALE GENOMIC DNA]</scope>
    <source>
        <strain evidence="1 2">Ps_40</strain>
    </source>
</reference>
<protein>
    <submittedName>
        <fullName evidence="1">Uncharacterized protein</fullName>
    </submittedName>
</protein>
<sequence>MRQPMASMAPSIGSLLVVLVFVAGMAVGAKMVGGW</sequence>
<dbReference type="Proteomes" id="UP000063434">
    <property type="component" value="Unassembled WGS sequence"/>
</dbReference>
<dbReference type="EMBL" id="LCYC01000003">
    <property type="protein sequence ID" value="KWV84150.1"/>
    <property type="molecule type" value="Genomic_DNA"/>
</dbReference>
<comment type="caution">
    <text evidence="1">The sequence shown here is derived from an EMBL/GenBank/DDBJ whole genome shotgun (WGS) entry which is preliminary data.</text>
</comment>
<evidence type="ECO:0000313" key="2">
    <source>
        <dbReference type="Proteomes" id="UP000063434"/>
    </source>
</evidence>
<evidence type="ECO:0000313" key="1">
    <source>
        <dbReference type="EMBL" id="KWV84150.1"/>
    </source>
</evidence>
<dbReference type="PATRIC" id="fig|294.195.peg.264"/>
<organism evidence="1 2">
    <name type="scientific">Pseudomonas fluorescens</name>
    <dbReference type="NCBI Taxonomy" id="294"/>
    <lineage>
        <taxon>Bacteria</taxon>
        <taxon>Pseudomonadati</taxon>
        <taxon>Pseudomonadota</taxon>
        <taxon>Gammaproteobacteria</taxon>
        <taxon>Pseudomonadales</taxon>
        <taxon>Pseudomonadaceae</taxon>
        <taxon>Pseudomonas</taxon>
    </lineage>
</organism>
<name>A0A109LAZ1_PSEFL</name>
<dbReference type="AlphaFoldDB" id="A0A109LAZ1"/>
<accession>A0A109LAZ1</accession>